<dbReference type="GO" id="GO:0071558">
    <property type="term" value="F:histone H3K27me2/H3K27me3 demethylase activity"/>
    <property type="evidence" value="ECO:0007669"/>
    <property type="project" value="TreeGrafter"/>
</dbReference>
<dbReference type="PANTHER" id="PTHR14017">
    <property type="entry name" value="LYSINE-SPECIFIC DEMETHYLASE"/>
    <property type="match status" value="1"/>
</dbReference>
<feature type="region of interest" description="Disordered" evidence="4">
    <location>
        <begin position="1"/>
        <end position="27"/>
    </location>
</feature>
<sequence length="251" mass="27943">MSSRASRCPPPLPPVPPPTALSSSQLHPPHALRLHRLTEGRLLALSHGVLPQAPHRSLSFPHIRSPRPLPHPVVRGICPALKLDLGLFSTKTLVETAPEHTVEMRTQVYQAPEENIDIQTGQRAWACESSRAHTTVAKYAQYQAYSFQESLREEQQNKAAISGTMKTASGNQKIIKFGTNVDLSDARKWKRQLQELEKLPPFMRVVAAGNMLTHVGHTILGMNTVQLYMKVPASRTPGHQENNNFLFIGHQ</sequence>
<dbReference type="InterPro" id="IPR051630">
    <property type="entry name" value="Corepressor-Demethylase"/>
</dbReference>
<keyword evidence="2" id="KW-0539">Nucleus</keyword>
<evidence type="ECO:0000256" key="3">
    <source>
        <dbReference type="ARBA" id="ARBA00034483"/>
    </source>
</evidence>
<dbReference type="GO" id="GO:0010468">
    <property type="term" value="P:regulation of gene expression"/>
    <property type="evidence" value="ECO:0007669"/>
    <property type="project" value="TreeGrafter"/>
</dbReference>
<evidence type="ECO:0000256" key="4">
    <source>
        <dbReference type="SAM" id="MobiDB-lite"/>
    </source>
</evidence>
<dbReference type="AlphaFoldDB" id="A0A7R8WWI2"/>
<feature type="compositionally biased region" description="Pro residues" evidence="4">
    <location>
        <begin position="8"/>
        <end position="19"/>
    </location>
</feature>
<dbReference type="PANTHER" id="PTHR14017:SF1">
    <property type="entry name" value="LD02225P"/>
    <property type="match status" value="1"/>
</dbReference>
<comment type="similarity">
    <text evidence="3">Belongs to the UTX family.</text>
</comment>
<dbReference type="Gene3D" id="2.60.120.650">
    <property type="entry name" value="Cupin"/>
    <property type="match status" value="1"/>
</dbReference>
<evidence type="ECO:0000313" key="5">
    <source>
        <dbReference type="EMBL" id="CAD7236193.1"/>
    </source>
</evidence>
<proteinExistence type="inferred from homology"/>
<evidence type="ECO:0000256" key="1">
    <source>
        <dbReference type="ARBA" id="ARBA00004123"/>
    </source>
</evidence>
<dbReference type="EMBL" id="OB677156">
    <property type="protein sequence ID" value="CAD7236193.1"/>
    <property type="molecule type" value="Genomic_DNA"/>
</dbReference>
<dbReference type="GO" id="GO:0000978">
    <property type="term" value="F:RNA polymerase II cis-regulatory region sequence-specific DNA binding"/>
    <property type="evidence" value="ECO:0007669"/>
    <property type="project" value="TreeGrafter"/>
</dbReference>
<accession>A0A7R8WWI2</accession>
<dbReference type="SUPFAM" id="SSF51197">
    <property type="entry name" value="Clavaminate synthase-like"/>
    <property type="match status" value="1"/>
</dbReference>
<evidence type="ECO:0000256" key="2">
    <source>
        <dbReference type="ARBA" id="ARBA00023242"/>
    </source>
</evidence>
<organism evidence="5">
    <name type="scientific">Cyprideis torosa</name>
    <dbReference type="NCBI Taxonomy" id="163714"/>
    <lineage>
        <taxon>Eukaryota</taxon>
        <taxon>Metazoa</taxon>
        <taxon>Ecdysozoa</taxon>
        <taxon>Arthropoda</taxon>
        <taxon>Crustacea</taxon>
        <taxon>Oligostraca</taxon>
        <taxon>Ostracoda</taxon>
        <taxon>Podocopa</taxon>
        <taxon>Podocopida</taxon>
        <taxon>Cytherocopina</taxon>
        <taxon>Cytheroidea</taxon>
        <taxon>Cytherideidae</taxon>
        <taxon>Cyprideis</taxon>
    </lineage>
</organism>
<gene>
    <name evidence="5" type="ORF">CTOB1V02_LOCUS14008</name>
</gene>
<comment type="subcellular location">
    <subcellularLocation>
        <location evidence="1">Nucleus</location>
    </subcellularLocation>
</comment>
<dbReference type="GO" id="GO:0044666">
    <property type="term" value="C:MLL3/4 complex"/>
    <property type="evidence" value="ECO:0007669"/>
    <property type="project" value="TreeGrafter"/>
</dbReference>
<reference evidence="5" key="1">
    <citation type="submission" date="2020-11" db="EMBL/GenBank/DDBJ databases">
        <authorList>
            <person name="Tran Van P."/>
        </authorList>
    </citation>
    <scope>NUCLEOTIDE SEQUENCE</scope>
</reference>
<dbReference type="GO" id="GO:0031490">
    <property type="term" value="F:chromatin DNA binding"/>
    <property type="evidence" value="ECO:0007669"/>
    <property type="project" value="TreeGrafter"/>
</dbReference>
<feature type="non-terminal residue" evidence="5">
    <location>
        <position position="1"/>
    </location>
</feature>
<name>A0A7R8WWI2_9CRUS</name>
<protein>
    <submittedName>
        <fullName evidence="5">Uncharacterized protein</fullName>
    </submittedName>
</protein>
<dbReference type="OrthoDB" id="418911at2759"/>